<dbReference type="PANTHER" id="PTHR30093:SF2">
    <property type="entry name" value="TYPE II SECRETION SYSTEM PROTEIN H"/>
    <property type="match status" value="1"/>
</dbReference>
<evidence type="ECO:0000313" key="3">
    <source>
        <dbReference type="EMBL" id="QDU00475.1"/>
    </source>
</evidence>
<evidence type="ECO:0000256" key="1">
    <source>
        <dbReference type="SAM" id="Phobius"/>
    </source>
</evidence>
<dbReference type="PROSITE" id="PS00409">
    <property type="entry name" value="PROKAR_NTER_METHYL"/>
    <property type="match status" value="1"/>
</dbReference>
<dbReference type="NCBIfam" id="TIGR02532">
    <property type="entry name" value="IV_pilin_GFxxxE"/>
    <property type="match status" value="1"/>
</dbReference>
<organism evidence="3 4">
    <name type="scientific">Gimesia chilikensis</name>
    <dbReference type="NCBI Taxonomy" id="2605989"/>
    <lineage>
        <taxon>Bacteria</taxon>
        <taxon>Pseudomonadati</taxon>
        <taxon>Planctomycetota</taxon>
        <taxon>Planctomycetia</taxon>
        <taxon>Planctomycetales</taxon>
        <taxon>Planctomycetaceae</taxon>
        <taxon>Gimesia</taxon>
    </lineage>
</organism>
<feature type="domain" description="DUF1559" evidence="2">
    <location>
        <begin position="35"/>
        <end position="300"/>
    </location>
</feature>
<evidence type="ECO:0000313" key="4">
    <source>
        <dbReference type="Proteomes" id="UP000320722"/>
    </source>
</evidence>
<dbReference type="AlphaFoldDB" id="A0A517W5E4"/>
<dbReference type="SUPFAM" id="SSF54523">
    <property type="entry name" value="Pili subunits"/>
    <property type="match status" value="1"/>
</dbReference>
<name>A0A517W5E4_9PLAN</name>
<dbReference type="Proteomes" id="UP000320722">
    <property type="component" value="Chromosome"/>
</dbReference>
<feature type="transmembrane region" description="Helical" evidence="1">
    <location>
        <begin position="12"/>
        <end position="34"/>
    </location>
</feature>
<dbReference type="RefSeq" id="WP_145035583.1">
    <property type="nucleotide sequence ID" value="NZ_CP036347.1"/>
</dbReference>
<accession>A0A517W5E4</accession>
<evidence type="ECO:0000259" key="2">
    <source>
        <dbReference type="Pfam" id="PF07596"/>
    </source>
</evidence>
<sequence length="320" mass="35037">MGPDRRRQRGFTLIELLVVISIIAILIALLLPAVQQAREAARRSTCKNKLKQLGLALHNYHDTFNRLPPAYVETAARRGSSGGTCTTGGTRSAPWTILILPYIEQSTLYNKFDFNARFRNLQNGSGDAVNETLQEKRNVNFECPSDPNSNESLANNNYLGVQGGGDYAAMAAIGKACRAYNTRTYFFNGIFYSDSSTRMRDITDGSSNVFMLGESRYQTLWASSGSAATYWMTWATTSWGDAPAQVGGTYLPINGSTFMPHRDNYKLEVATSYFGSHHIGGTHFVMGDGSVHFISENIDLGTYQSLGIIADGLPVGGYGL</sequence>
<dbReference type="InterPro" id="IPR012902">
    <property type="entry name" value="N_methyl_site"/>
</dbReference>
<protein>
    <submittedName>
        <fullName evidence="3">Type II secretion system protein G</fullName>
    </submittedName>
</protein>
<dbReference type="Gene3D" id="3.30.700.10">
    <property type="entry name" value="Glycoprotein, Type 4 Pilin"/>
    <property type="match status" value="1"/>
</dbReference>
<keyword evidence="1" id="KW-0812">Transmembrane</keyword>
<dbReference type="PANTHER" id="PTHR30093">
    <property type="entry name" value="GENERAL SECRETION PATHWAY PROTEIN G"/>
    <property type="match status" value="1"/>
</dbReference>
<dbReference type="InterPro" id="IPR027558">
    <property type="entry name" value="Pre_pil_HX9DG_C"/>
</dbReference>
<keyword evidence="1" id="KW-0472">Membrane</keyword>
<dbReference type="InterPro" id="IPR045584">
    <property type="entry name" value="Pilin-like"/>
</dbReference>
<keyword evidence="1" id="KW-1133">Transmembrane helix</keyword>
<dbReference type="InterPro" id="IPR011453">
    <property type="entry name" value="DUF1559"/>
</dbReference>
<dbReference type="Pfam" id="PF07963">
    <property type="entry name" value="N_methyl"/>
    <property type="match status" value="1"/>
</dbReference>
<dbReference type="Pfam" id="PF07596">
    <property type="entry name" value="SBP_bac_10"/>
    <property type="match status" value="1"/>
</dbReference>
<dbReference type="NCBIfam" id="TIGR04294">
    <property type="entry name" value="pre_pil_HX9DG"/>
    <property type="match status" value="1"/>
</dbReference>
<proteinExistence type="predicted"/>
<dbReference type="EMBL" id="CP036347">
    <property type="protein sequence ID" value="QDU00475.1"/>
    <property type="molecule type" value="Genomic_DNA"/>
</dbReference>
<reference evidence="3 4" key="1">
    <citation type="submission" date="2019-02" db="EMBL/GenBank/DDBJ databases">
        <title>Deep-cultivation of Planctomycetes and their phenomic and genomic characterization uncovers novel biology.</title>
        <authorList>
            <person name="Wiegand S."/>
            <person name="Jogler M."/>
            <person name="Boedeker C."/>
            <person name="Pinto D."/>
            <person name="Vollmers J."/>
            <person name="Rivas-Marin E."/>
            <person name="Kohn T."/>
            <person name="Peeters S.H."/>
            <person name="Heuer A."/>
            <person name="Rast P."/>
            <person name="Oberbeckmann S."/>
            <person name="Bunk B."/>
            <person name="Jeske O."/>
            <person name="Meyerdierks A."/>
            <person name="Storesund J.E."/>
            <person name="Kallscheuer N."/>
            <person name="Luecker S."/>
            <person name="Lage O.M."/>
            <person name="Pohl T."/>
            <person name="Merkel B.J."/>
            <person name="Hornburger P."/>
            <person name="Mueller R.-W."/>
            <person name="Bruemmer F."/>
            <person name="Labrenz M."/>
            <person name="Spormann A.M."/>
            <person name="Op den Camp H."/>
            <person name="Overmann J."/>
            <person name="Amann R."/>
            <person name="Jetten M.S.M."/>
            <person name="Mascher T."/>
            <person name="Medema M.H."/>
            <person name="Devos D.P."/>
            <person name="Kaster A.-K."/>
            <person name="Ovreas L."/>
            <person name="Rohde M."/>
            <person name="Galperin M.Y."/>
            <person name="Jogler C."/>
        </authorList>
    </citation>
    <scope>NUCLEOTIDE SEQUENCE [LARGE SCALE GENOMIC DNA]</scope>
    <source>
        <strain evidence="3 4">V6</strain>
    </source>
</reference>
<gene>
    <name evidence="3" type="primary">xcpT_2</name>
    <name evidence="3" type="ORF">V6x_01480</name>
</gene>